<evidence type="ECO:0008006" key="3">
    <source>
        <dbReference type="Google" id="ProtNLM"/>
    </source>
</evidence>
<sequence>MSTRNSGVETDANDQVAEKEIFCAPLPNEQDDNDSGGEISHILDSMVKEEHKRLRHCHAQRRYRARKLHKRIVALQRSLVLLQNYRDVLQETVYLRYENAMYERRISESHKEPLRFSNPMNSIME</sequence>
<dbReference type="EMBL" id="CAIX01000217">
    <property type="protein sequence ID" value="CCI48350.1"/>
    <property type="molecule type" value="Genomic_DNA"/>
</dbReference>
<proteinExistence type="predicted"/>
<dbReference type="AlphaFoldDB" id="A0A024GNI2"/>
<accession>A0A024GNI2</accession>
<evidence type="ECO:0000313" key="2">
    <source>
        <dbReference type="Proteomes" id="UP000053237"/>
    </source>
</evidence>
<keyword evidence="2" id="KW-1185">Reference proteome</keyword>
<reference evidence="1 2" key="1">
    <citation type="submission" date="2012-05" db="EMBL/GenBank/DDBJ databases">
        <title>Recombination and specialization in a pathogen metapopulation.</title>
        <authorList>
            <person name="Gardiner A."/>
            <person name="Kemen E."/>
            <person name="Schultz-Larsen T."/>
            <person name="MacLean D."/>
            <person name="Van Oosterhout C."/>
            <person name="Jones J.D.G."/>
        </authorList>
    </citation>
    <scope>NUCLEOTIDE SEQUENCE [LARGE SCALE GENOMIC DNA]</scope>
    <source>
        <strain evidence="1 2">Ac Nc2</strain>
    </source>
</reference>
<name>A0A024GNI2_9STRA</name>
<gene>
    <name evidence="1" type="ORF">BN9_094230</name>
</gene>
<dbReference type="Proteomes" id="UP000053237">
    <property type="component" value="Unassembled WGS sequence"/>
</dbReference>
<dbReference type="InParanoid" id="A0A024GNI2"/>
<organism evidence="1 2">
    <name type="scientific">Albugo candida</name>
    <dbReference type="NCBI Taxonomy" id="65357"/>
    <lineage>
        <taxon>Eukaryota</taxon>
        <taxon>Sar</taxon>
        <taxon>Stramenopiles</taxon>
        <taxon>Oomycota</taxon>
        <taxon>Peronosporomycetes</taxon>
        <taxon>Albuginales</taxon>
        <taxon>Albuginaceae</taxon>
        <taxon>Albugo</taxon>
    </lineage>
</organism>
<protein>
    <recommendedName>
        <fullName evidence="3">BZIP domain-containing protein</fullName>
    </recommendedName>
</protein>
<comment type="caution">
    <text evidence="1">The sequence shown here is derived from an EMBL/GenBank/DDBJ whole genome shotgun (WGS) entry which is preliminary data.</text>
</comment>
<evidence type="ECO:0000313" key="1">
    <source>
        <dbReference type="EMBL" id="CCI48350.1"/>
    </source>
</evidence>